<evidence type="ECO:0000259" key="3">
    <source>
        <dbReference type="PROSITE" id="PS50853"/>
    </source>
</evidence>
<dbReference type="Proteomes" id="UP000214666">
    <property type="component" value="Chromosome"/>
</dbReference>
<dbReference type="InterPro" id="IPR013783">
    <property type="entry name" value="Ig-like_fold"/>
</dbReference>
<name>A0A222WTJ7_9BACL</name>
<evidence type="ECO:0000313" key="4">
    <source>
        <dbReference type="EMBL" id="ASR49298.1"/>
    </source>
</evidence>
<keyword evidence="2" id="KW-0732">Signal</keyword>
<dbReference type="SMART" id="SM00060">
    <property type="entry name" value="FN3"/>
    <property type="match status" value="1"/>
</dbReference>
<feature type="chain" id="PRO_5013121345" description="Fibronectin type-III domain-containing protein" evidence="2">
    <location>
        <begin position="25"/>
        <end position="352"/>
    </location>
</feature>
<feature type="domain" description="Fibronectin type-III" evidence="3">
    <location>
        <begin position="173"/>
        <end position="264"/>
    </location>
</feature>
<dbReference type="Gene3D" id="2.60.120.260">
    <property type="entry name" value="Galactose-binding domain-like"/>
    <property type="match status" value="1"/>
</dbReference>
<dbReference type="KEGG" id="pkb:B4V02_22625"/>
<dbReference type="CDD" id="cd00063">
    <property type="entry name" value="FN3"/>
    <property type="match status" value="1"/>
</dbReference>
<dbReference type="RefSeq" id="WP_244188389.1">
    <property type="nucleotide sequence ID" value="NZ_CP020028.1"/>
</dbReference>
<evidence type="ECO:0000256" key="2">
    <source>
        <dbReference type="SAM" id="SignalP"/>
    </source>
</evidence>
<sequence length="352" mass="39313">MKKIVIPTLLSLLLLFCFASNTSAATIKGTLLSNPEKGWQRIKPNNENFTYTGQYQHLDQNYYQSKWQTSGSAIKFNFIGSKMRYIMNTWWSNSANITIKIDGKPVVTNLDTRGKDEGLAKIGFEVLNLEFKEHYVEIINNRSEYLINRGIDFDDTGEIKPYNPVITPPVKPVPSVPLDLKATSENLKIILNWTADSGAISYNVKRSTTKSGPYTTIATSVTESTYSDINVVNGTTYYYVVSALNSAGESNNSYEVSATPVPSSDPTPSPGPSGDRAILVVTMDTGLDKEFDLSKKELESFIQWYDAKDAGRGPSFFAIDKHNNNKGPFSNRKDYVIFNKILTFEVSEYSTK</sequence>
<dbReference type="AlphaFoldDB" id="A0A222WTJ7"/>
<dbReference type="Gene3D" id="2.60.40.10">
    <property type="entry name" value="Immunoglobulins"/>
    <property type="match status" value="1"/>
</dbReference>
<organism evidence="4 5">
    <name type="scientific">Paenibacillus kribbensis</name>
    <dbReference type="NCBI Taxonomy" id="172713"/>
    <lineage>
        <taxon>Bacteria</taxon>
        <taxon>Bacillati</taxon>
        <taxon>Bacillota</taxon>
        <taxon>Bacilli</taxon>
        <taxon>Bacillales</taxon>
        <taxon>Paenibacillaceae</taxon>
        <taxon>Paenibacillus</taxon>
    </lineage>
</organism>
<gene>
    <name evidence="4" type="ORF">B4V02_22625</name>
</gene>
<dbReference type="SUPFAM" id="SSF49265">
    <property type="entry name" value="Fibronectin type III"/>
    <property type="match status" value="1"/>
</dbReference>
<evidence type="ECO:0000256" key="1">
    <source>
        <dbReference type="SAM" id="MobiDB-lite"/>
    </source>
</evidence>
<evidence type="ECO:0000313" key="5">
    <source>
        <dbReference type="Proteomes" id="UP000214666"/>
    </source>
</evidence>
<accession>A0A222WTJ7</accession>
<dbReference type="EMBL" id="CP020028">
    <property type="protein sequence ID" value="ASR49298.1"/>
    <property type="molecule type" value="Genomic_DNA"/>
</dbReference>
<dbReference type="InterPro" id="IPR036116">
    <property type="entry name" value="FN3_sf"/>
</dbReference>
<protein>
    <recommendedName>
        <fullName evidence="3">Fibronectin type-III domain-containing protein</fullName>
    </recommendedName>
</protein>
<reference evidence="4 5" key="1">
    <citation type="submission" date="2017-03" db="EMBL/GenBank/DDBJ databases">
        <title>Complete genome sequence of Paenibacillus Kribbensis producing bioflocculants.</title>
        <authorList>
            <person name="Lee H.-G."/>
            <person name="Oh H.-M."/>
        </authorList>
    </citation>
    <scope>NUCLEOTIDE SEQUENCE [LARGE SCALE GENOMIC DNA]</scope>
    <source>
        <strain evidence="4 5">AM49</strain>
    </source>
</reference>
<feature type="signal peptide" evidence="2">
    <location>
        <begin position="1"/>
        <end position="24"/>
    </location>
</feature>
<keyword evidence="5" id="KW-1185">Reference proteome</keyword>
<feature type="region of interest" description="Disordered" evidence="1">
    <location>
        <begin position="251"/>
        <end position="275"/>
    </location>
</feature>
<proteinExistence type="predicted"/>
<dbReference type="InterPro" id="IPR003961">
    <property type="entry name" value="FN3_dom"/>
</dbReference>
<dbReference type="PROSITE" id="PS50853">
    <property type="entry name" value="FN3"/>
    <property type="match status" value="1"/>
</dbReference>